<protein>
    <submittedName>
        <fullName evidence="2">Uncharacterized protein</fullName>
    </submittedName>
</protein>
<feature type="region of interest" description="Disordered" evidence="1">
    <location>
        <begin position="198"/>
        <end position="219"/>
    </location>
</feature>
<dbReference type="EMBL" id="JADNYJ010000126">
    <property type="protein sequence ID" value="KAF8882051.1"/>
    <property type="molecule type" value="Genomic_DNA"/>
</dbReference>
<dbReference type="PANTHER" id="PTHR39398:SF1">
    <property type="entry name" value="CSN8_PSMD8_EIF3K DOMAIN-CONTAINING PROTEIN"/>
    <property type="match status" value="1"/>
</dbReference>
<dbReference type="PANTHER" id="PTHR39398">
    <property type="entry name" value="YALI0F14311P"/>
    <property type="match status" value="1"/>
</dbReference>
<evidence type="ECO:0000313" key="2">
    <source>
        <dbReference type="EMBL" id="KAF8882051.1"/>
    </source>
</evidence>
<proteinExistence type="predicted"/>
<accession>A0A9P5NEL1</accession>
<organism evidence="2 3">
    <name type="scientific">Gymnopilus junonius</name>
    <name type="common">Spectacular rustgill mushroom</name>
    <name type="synonym">Gymnopilus spectabilis subsp. junonius</name>
    <dbReference type="NCBI Taxonomy" id="109634"/>
    <lineage>
        <taxon>Eukaryota</taxon>
        <taxon>Fungi</taxon>
        <taxon>Dikarya</taxon>
        <taxon>Basidiomycota</taxon>
        <taxon>Agaricomycotina</taxon>
        <taxon>Agaricomycetes</taxon>
        <taxon>Agaricomycetidae</taxon>
        <taxon>Agaricales</taxon>
        <taxon>Agaricineae</taxon>
        <taxon>Hymenogastraceae</taxon>
        <taxon>Gymnopilus</taxon>
    </lineage>
</organism>
<feature type="compositionally biased region" description="Polar residues" evidence="1">
    <location>
        <begin position="1"/>
        <end position="20"/>
    </location>
</feature>
<dbReference type="Proteomes" id="UP000724874">
    <property type="component" value="Unassembled WGS sequence"/>
</dbReference>
<feature type="compositionally biased region" description="Polar residues" evidence="1">
    <location>
        <begin position="62"/>
        <end position="75"/>
    </location>
</feature>
<dbReference type="AlphaFoldDB" id="A0A9P5NEL1"/>
<name>A0A9P5NEL1_GYMJU</name>
<evidence type="ECO:0000313" key="3">
    <source>
        <dbReference type="Proteomes" id="UP000724874"/>
    </source>
</evidence>
<evidence type="ECO:0000256" key="1">
    <source>
        <dbReference type="SAM" id="MobiDB-lite"/>
    </source>
</evidence>
<gene>
    <name evidence="2" type="ORF">CPB84DRAFT_1686883</name>
</gene>
<comment type="caution">
    <text evidence="2">The sequence shown here is derived from an EMBL/GenBank/DDBJ whole genome shotgun (WGS) entry which is preliminary data.</text>
</comment>
<reference evidence="2" key="1">
    <citation type="submission" date="2020-11" db="EMBL/GenBank/DDBJ databases">
        <authorList>
            <consortium name="DOE Joint Genome Institute"/>
            <person name="Ahrendt S."/>
            <person name="Riley R."/>
            <person name="Andreopoulos W."/>
            <person name="LaButti K."/>
            <person name="Pangilinan J."/>
            <person name="Ruiz-duenas F.J."/>
            <person name="Barrasa J.M."/>
            <person name="Sanchez-Garcia M."/>
            <person name="Camarero S."/>
            <person name="Miyauchi S."/>
            <person name="Serrano A."/>
            <person name="Linde D."/>
            <person name="Babiker R."/>
            <person name="Drula E."/>
            <person name="Ayuso-Fernandez I."/>
            <person name="Pacheco R."/>
            <person name="Padilla G."/>
            <person name="Ferreira P."/>
            <person name="Barriuso J."/>
            <person name="Kellner H."/>
            <person name="Castanera R."/>
            <person name="Alfaro M."/>
            <person name="Ramirez L."/>
            <person name="Pisabarro A.G."/>
            <person name="Kuo A."/>
            <person name="Tritt A."/>
            <person name="Lipzen A."/>
            <person name="He G."/>
            <person name="Yan M."/>
            <person name="Ng V."/>
            <person name="Cullen D."/>
            <person name="Martin F."/>
            <person name="Rosso M.-N."/>
            <person name="Henrissat B."/>
            <person name="Hibbett D."/>
            <person name="Martinez A.T."/>
            <person name="Grigoriev I.V."/>
        </authorList>
    </citation>
    <scope>NUCLEOTIDE SEQUENCE</scope>
    <source>
        <strain evidence="2">AH 44721</strain>
    </source>
</reference>
<feature type="compositionally biased region" description="Low complexity" evidence="1">
    <location>
        <begin position="202"/>
        <end position="219"/>
    </location>
</feature>
<keyword evidence="3" id="KW-1185">Reference proteome</keyword>
<feature type="region of interest" description="Disordered" evidence="1">
    <location>
        <begin position="1"/>
        <end position="76"/>
    </location>
</feature>
<dbReference type="OrthoDB" id="2100128at2759"/>
<sequence>MSSSQWRNTPRGSSSSNRGSEQPWRSRGWGWGRGRGITSSRPGVGASPLGENISPASEAHSAGTSSEPPNSNATANRRRMNLMASVSRSSGLEKDGDDLKNYNAQEEYRRFIQEKVSVVDNIFENHRRTSLESENGRRQRIDAQENVLILFRKLREGVASSSRRDTFALEVYETSLYLSVTFESPKQTISIIPHVFPPRSSPSPSLSPSTSTSATSTPLHPPSAHSVLVSLLHHLVVSYPSQSTYFQQLESIPQTILPRTSEVAKWLTVLTKSLRMRNYAKFLSLSRRSCVISVLEEAGLGNLSLSSTIPILASKSDLERGRQAVLFLLEALRKKSAETAWTIIRSAYRELSCDQSTVGMGTKAWLARSLCLEPVLHLSGSRESPSAEVDVDVESWLEARVPVGHVRRKEGVEGRWIVCKVR</sequence>